<dbReference type="EMBL" id="CP144695">
    <property type="protein sequence ID" value="WVZ05594.1"/>
    <property type="molecule type" value="Genomic_DNA"/>
</dbReference>
<evidence type="ECO:0000313" key="1">
    <source>
        <dbReference type="EMBL" id="WVZ05594.1"/>
    </source>
</evidence>
<name>A0AAQ3N973_VIGMU</name>
<keyword evidence="2" id="KW-1185">Reference proteome</keyword>
<protein>
    <submittedName>
        <fullName evidence="1">Uncharacterized protein</fullName>
    </submittedName>
</protein>
<accession>A0AAQ3N973</accession>
<gene>
    <name evidence="1" type="ORF">V8G54_018940</name>
</gene>
<dbReference type="AlphaFoldDB" id="A0AAQ3N973"/>
<organism evidence="1 2">
    <name type="scientific">Vigna mungo</name>
    <name type="common">Black gram</name>
    <name type="synonym">Phaseolus mungo</name>
    <dbReference type="NCBI Taxonomy" id="3915"/>
    <lineage>
        <taxon>Eukaryota</taxon>
        <taxon>Viridiplantae</taxon>
        <taxon>Streptophyta</taxon>
        <taxon>Embryophyta</taxon>
        <taxon>Tracheophyta</taxon>
        <taxon>Spermatophyta</taxon>
        <taxon>Magnoliopsida</taxon>
        <taxon>eudicotyledons</taxon>
        <taxon>Gunneridae</taxon>
        <taxon>Pentapetalae</taxon>
        <taxon>rosids</taxon>
        <taxon>fabids</taxon>
        <taxon>Fabales</taxon>
        <taxon>Fabaceae</taxon>
        <taxon>Papilionoideae</taxon>
        <taxon>50 kb inversion clade</taxon>
        <taxon>NPAAA clade</taxon>
        <taxon>indigoferoid/millettioid clade</taxon>
        <taxon>Phaseoleae</taxon>
        <taxon>Vigna</taxon>
    </lineage>
</organism>
<proteinExistence type="predicted"/>
<evidence type="ECO:0000313" key="2">
    <source>
        <dbReference type="Proteomes" id="UP001374535"/>
    </source>
</evidence>
<reference evidence="1 2" key="1">
    <citation type="journal article" date="2023" name="Life. Sci Alliance">
        <title>Evolutionary insights into 3D genome organization and epigenetic landscape of Vigna mungo.</title>
        <authorList>
            <person name="Junaid A."/>
            <person name="Singh B."/>
            <person name="Bhatia S."/>
        </authorList>
    </citation>
    <scope>NUCLEOTIDE SEQUENCE [LARGE SCALE GENOMIC DNA]</scope>
    <source>
        <strain evidence="1">Urdbean</strain>
    </source>
</reference>
<dbReference type="Proteomes" id="UP001374535">
    <property type="component" value="Chromosome 6"/>
</dbReference>
<sequence length="147" mass="16365">MLLLLFFTRILHFHQHLVKDINVAGKSQRTLAAVPILGFCFFQENLEQRVISVLGLDNEPLHLWSNIDGETTFGCHTTAVVAAAAALLCSLAAGPGFAPHHHHAAFASSYPLASLQRFGDEPFSHLLFHHLFHITHLRIDSDRILNI</sequence>